<dbReference type="AlphaFoldDB" id="A0A1X6ZJY9"/>
<dbReference type="OrthoDB" id="7856719at2"/>
<dbReference type="SUPFAM" id="SSF49503">
    <property type="entry name" value="Cupredoxins"/>
    <property type="match status" value="1"/>
</dbReference>
<feature type="chain" id="PRO_5012710727" description="Plastocyanin" evidence="1">
    <location>
        <begin position="23"/>
        <end position="168"/>
    </location>
</feature>
<reference evidence="2 3" key="1">
    <citation type="submission" date="2017-03" db="EMBL/GenBank/DDBJ databases">
        <authorList>
            <person name="Afonso C.L."/>
            <person name="Miller P.J."/>
            <person name="Scott M.A."/>
            <person name="Spackman E."/>
            <person name="Goraichik I."/>
            <person name="Dimitrov K.M."/>
            <person name="Suarez D.L."/>
            <person name="Swayne D.E."/>
        </authorList>
    </citation>
    <scope>NUCLEOTIDE SEQUENCE [LARGE SCALE GENOMIC DNA]</scope>
    <source>
        <strain evidence="2 3">CECT 8625</strain>
    </source>
</reference>
<gene>
    <name evidence="2" type="ORF">ROJ8625_02723</name>
</gene>
<protein>
    <recommendedName>
        <fullName evidence="4">Plastocyanin</fullName>
    </recommendedName>
</protein>
<dbReference type="Proteomes" id="UP000193570">
    <property type="component" value="Unassembled WGS sequence"/>
</dbReference>
<keyword evidence="3" id="KW-1185">Reference proteome</keyword>
<feature type="signal peptide" evidence="1">
    <location>
        <begin position="1"/>
        <end position="22"/>
    </location>
</feature>
<proteinExistence type="predicted"/>
<sequence>MRRTILAATSIVAGLAATAVSAAEHEVVILGDGFFPEIVHADPGDTIRFVNGVDLVTAATATDESWSTGLIFLNQEKVVTVTEGMTKTFDDRMPVGFVQPADESDIGEDDLAASEEEVEDWDETTAELSGTIEWETAAPILLDENGQPMTDAYVVDAGDDGDVGTATQ</sequence>
<name>A0A1X6ZJY9_9RHOB</name>
<evidence type="ECO:0000313" key="2">
    <source>
        <dbReference type="EMBL" id="SLN53284.1"/>
    </source>
</evidence>
<dbReference type="RefSeq" id="WP_085792384.1">
    <property type="nucleotide sequence ID" value="NZ_FWFK01000004.1"/>
</dbReference>
<evidence type="ECO:0000313" key="3">
    <source>
        <dbReference type="Proteomes" id="UP000193570"/>
    </source>
</evidence>
<organism evidence="2 3">
    <name type="scientific">Roseivivax jejudonensis</name>
    <dbReference type="NCBI Taxonomy" id="1529041"/>
    <lineage>
        <taxon>Bacteria</taxon>
        <taxon>Pseudomonadati</taxon>
        <taxon>Pseudomonadota</taxon>
        <taxon>Alphaproteobacteria</taxon>
        <taxon>Rhodobacterales</taxon>
        <taxon>Roseobacteraceae</taxon>
        <taxon>Roseivivax</taxon>
    </lineage>
</organism>
<dbReference type="InterPro" id="IPR008972">
    <property type="entry name" value="Cupredoxin"/>
</dbReference>
<dbReference type="EMBL" id="FWFK01000004">
    <property type="protein sequence ID" value="SLN53284.1"/>
    <property type="molecule type" value="Genomic_DNA"/>
</dbReference>
<accession>A0A1X6ZJY9</accession>
<evidence type="ECO:0008006" key="4">
    <source>
        <dbReference type="Google" id="ProtNLM"/>
    </source>
</evidence>
<keyword evidence="1" id="KW-0732">Signal</keyword>
<evidence type="ECO:0000256" key="1">
    <source>
        <dbReference type="SAM" id="SignalP"/>
    </source>
</evidence>